<sequence length="60" mass="7015">MARLNVEVIPPSNEQINQVIEEISRKYARKPLTPQIEGELQREAARLVRRFTKTKVTLVR</sequence>
<gene>
    <name evidence="2" type="ORF">CG757_09650</name>
    <name evidence="1" type="ORF">CHU57_08095</name>
</gene>
<dbReference type="EMBL" id="AAKKOC010000002">
    <property type="protein sequence ID" value="ECS7436829.1"/>
    <property type="molecule type" value="Genomic_DNA"/>
</dbReference>
<comment type="caution">
    <text evidence="2">The sequence shown here is derived from an EMBL/GenBank/DDBJ whole genome shotgun (WGS) entry which is preliminary data.</text>
</comment>
<accession>A0A603K232</accession>
<evidence type="ECO:0000313" key="1">
    <source>
        <dbReference type="EMBL" id="ECS7436829.1"/>
    </source>
</evidence>
<evidence type="ECO:0000313" key="2">
    <source>
        <dbReference type="EMBL" id="ECT9336870.1"/>
    </source>
</evidence>
<reference evidence="2" key="1">
    <citation type="submission" date="2018-07" db="EMBL/GenBank/DDBJ databases">
        <authorList>
            <consortium name="PulseNet: The National Subtyping Network for Foodborne Disease Surveillance"/>
            <person name="Tarr C.L."/>
            <person name="Trees E."/>
            <person name="Katz L.S."/>
            <person name="Carleton-Romer H.A."/>
            <person name="Stroika S."/>
            <person name="Kucerova Z."/>
            <person name="Roache K.F."/>
            <person name="Sabol A.L."/>
            <person name="Besser J."/>
            <person name="Gerner-Smidt P."/>
        </authorList>
    </citation>
    <scope>NUCLEOTIDE SEQUENCE</scope>
    <source>
        <strain evidence="2">2015AM-0391</strain>
        <strain evidence="1">2015AM-1184</strain>
    </source>
</reference>
<name>A0A603K232_SALET</name>
<protein>
    <submittedName>
        <fullName evidence="2">Uncharacterized protein</fullName>
    </submittedName>
</protein>
<dbReference type="AlphaFoldDB" id="A0A603K232"/>
<organism evidence="2">
    <name type="scientific">Salmonella enterica subsp. enterica serovar Cotham</name>
    <dbReference type="NCBI Taxonomy" id="2572724"/>
    <lineage>
        <taxon>Bacteria</taxon>
        <taxon>Pseudomonadati</taxon>
        <taxon>Pseudomonadota</taxon>
        <taxon>Gammaproteobacteria</taxon>
        <taxon>Enterobacterales</taxon>
        <taxon>Enterobacteriaceae</taxon>
        <taxon>Salmonella</taxon>
    </lineage>
</organism>
<proteinExistence type="predicted"/>
<dbReference type="EMBL" id="AAKOIS010000002">
    <property type="protein sequence ID" value="ECT9336870.1"/>
    <property type="molecule type" value="Genomic_DNA"/>
</dbReference>